<name>A0A0J9W464_PLAVI</name>
<sequence>MKYNRSCFLKIIINKYIILYHLQHEQLKNPITLQYNLLFENDENEKNCTMMKILHGFLQYFNANKSYSEIITFSKEFFKYYYVKNKEDYKKIFAECSTETNIKEYCTWYNKCNEEISGNLADFGNNLGTSLEEKVESIRKSSYEYSFMENIMSLINDHANISTTMPTLICTLLILFLSSFFLYKLESNAGEILININVYIISNMLQYSFIENSDFYRIYKEFDKSCESANNGDFCYNGSKEELSQFPKVRELLKKLYDNLHRIFSTVKGNKNICFGNTNPDDEKLCCICLKYWLYDKIITLELNEDEIKELFERWEKHVKDEKTQYSLDPCIFHNLNRDEINKIKKIYAFNTILYANAKEFETSEQNECKYMNYFGEGLNELNYSINTCYSKLPSVNYCNEFNEYLNICKAVDKYAGTSIYQENKENVIGSGNKCALSVVKNENQPHLIYIKDKIWLHYGKTAHLLNPKNKVITANTSFGSRFFNRKGKNKKILVDIDDKERNTLIYTSNNQQTPSKNREYTMAYQTFKNS</sequence>
<gene>
    <name evidence="2" type="ORF">PVMG_06010</name>
</gene>
<keyword evidence="1" id="KW-1133">Transmembrane helix</keyword>
<keyword evidence="1" id="KW-0812">Transmembrane</keyword>
<feature type="transmembrane region" description="Helical" evidence="1">
    <location>
        <begin position="165"/>
        <end position="185"/>
    </location>
</feature>
<evidence type="ECO:0000256" key="1">
    <source>
        <dbReference type="SAM" id="Phobius"/>
    </source>
</evidence>
<dbReference type="AlphaFoldDB" id="A0A0J9W464"/>
<dbReference type="OrthoDB" id="10293745at2759"/>
<dbReference type="EMBL" id="KQ235000">
    <property type="protein sequence ID" value="KMZ95143.1"/>
    <property type="molecule type" value="Genomic_DNA"/>
</dbReference>
<proteinExistence type="predicted"/>
<dbReference type="Proteomes" id="UP000053776">
    <property type="component" value="Unassembled WGS sequence"/>
</dbReference>
<protein>
    <recommendedName>
        <fullName evidence="4">Variable surface protein</fullName>
    </recommendedName>
</protein>
<organism evidence="2 3">
    <name type="scientific">Plasmodium vivax Mauritania I</name>
    <dbReference type="NCBI Taxonomy" id="1035515"/>
    <lineage>
        <taxon>Eukaryota</taxon>
        <taxon>Sar</taxon>
        <taxon>Alveolata</taxon>
        <taxon>Apicomplexa</taxon>
        <taxon>Aconoidasida</taxon>
        <taxon>Haemosporida</taxon>
        <taxon>Plasmodiidae</taxon>
        <taxon>Plasmodium</taxon>
        <taxon>Plasmodium (Plasmodium)</taxon>
    </lineage>
</organism>
<evidence type="ECO:0000313" key="2">
    <source>
        <dbReference type="EMBL" id="KMZ95143.1"/>
    </source>
</evidence>
<reference evidence="2 3" key="1">
    <citation type="submission" date="2011-08" db="EMBL/GenBank/DDBJ databases">
        <title>The Genome Sequence of Plasmodium vivax Mauritania I.</title>
        <authorList>
            <consortium name="The Broad Institute Genome Sequencing Platform"/>
            <consortium name="The Broad Institute Genome Sequencing Center for Infectious Disease"/>
            <person name="Neafsey D."/>
            <person name="Carlton J."/>
            <person name="Barnwell J."/>
            <person name="Collins W."/>
            <person name="Escalante A."/>
            <person name="Mullikin J."/>
            <person name="Saul A."/>
            <person name="Guigo R."/>
            <person name="Camara F."/>
            <person name="Young S.K."/>
            <person name="Zeng Q."/>
            <person name="Gargeya S."/>
            <person name="Fitzgerald M."/>
            <person name="Haas B."/>
            <person name="Abouelleil A."/>
            <person name="Alvarado L."/>
            <person name="Arachchi H.M."/>
            <person name="Berlin A."/>
            <person name="Brown A."/>
            <person name="Chapman S.B."/>
            <person name="Chen Z."/>
            <person name="Dunbar C."/>
            <person name="Freedman E."/>
            <person name="Gearin G."/>
            <person name="Gellesch M."/>
            <person name="Goldberg J."/>
            <person name="Griggs A."/>
            <person name="Gujja S."/>
            <person name="Heiman D."/>
            <person name="Howarth C."/>
            <person name="Larson L."/>
            <person name="Lui A."/>
            <person name="MacDonald P.J.P."/>
            <person name="Montmayeur A."/>
            <person name="Murphy C."/>
            <person name="Neiman D."/>
            <person name="Pearson M."/>
            <person name="Priest M."/>
            <person name="Roberts A."/>
            <person name="Saif S."/>
            <person name="Shea T."/>
            <person name="Shenoy N."/>
            <person name="Sisk P."/>
            <person name="Stolte C."/>
            <person name="Sykes S."/>
            <person name="Wortman J."/>
            <person name="Nusbaum C."/>
            <person name="Birren B."/>
        </authorList>
    </citation>
    <scope>NUCLEOTIDE SEQUENCE [LARGE SCALE GENOMIC DNA]</scope>
    <source>
        <strain evidence="2 3">Mauritania I</strain>
    </source>
</reference>
<evidence type="ECO:0008006" key="4">
    <source>
        <dbReference type="Google" id="ProtNLM"/>
    </source>
</evidence>
<accession>A0A0J9W464</accession>
<evidence type="ECO:0000313" key="3">
    <source>
        <dbReference type="Proteomes" id="UP000053776"/>
    </source>
</evidence>
<keyword evidence="1" id="KW-0472">Membrane</keyword>